<proteinExistence type="predicted"/>
<dbReference type="RefSeq" id="WP_129455265.1">
    <property type="nucleotide sequence ID" value="NZ_JACXYX010000001.1"/>
</dbReference>
<name>A0A4Q2SAJ9_9ACTN</name>
<dbReference type="Proteomes" id="UP000293291">
    <property type="component" value="Unassembled WGS sequence"/>
</dbReference>
<protein>
    <submittedName>
        <fullName evidence="1">Uncharacterized protein</fullName>
    </submittedName>
</protein>
<reference evidence="1 2" key="1">
    <citation type="submission" date="2019-01" db="EMBL/GenBank/DDBJ databases">
        <title>Novel species of Nocardioides.</title>
        <authorList>
            <person name="Liu Q."/>
            <person name="Xin Y.-H."/>
        </authorList>
    </citation>
    <scope>NUCLEOTIDE SEQUENCE [LARGE SCALE GENOMIC DNA]</scope>
    <source>
        <strain evidence="1 2">CGMCC 4.6875</strain>
    </source>
</reference>
<dbReference type="EMBL" id="SDWU01000011">
    <property type="protein sequence ID" value="RYC01499.1"/>
    <property type="molecule type" value="Genomic_DNA"/>
</dbReference>
<dbReference type="AlphaFoldDB" id="A0A4Q2SAJ9"/>
<dbReference type="Pfam" id="PF21848">
    <property type="entry name" value="DUF6907"/>
    <property type="match status" value="1"/>
</dbReference>
<evidence type="ECO:0000313" key="1">
    <source>
        <dbReference type="EMBL" id="RYC01499.1"/>
    </source>
</evidence>
<evidence type="ECO:0000313" key="2">
    <source>
        <dbReference type="Proteomes" id="UP000293291"/>
    </source>
</evidence>
<organism evidence="1 2">
    <name type="scientific">Nocardioides ganghwensis</name>
    <dbReference type="NCBI Taxonomy" id="252230"/>
    <lineage>
        <taxon>Bacteria</taxon>
        <taxon>Bacillati</taxon>
        <taxon>Actinomycetota</taxon>
        <taxon>Actinomycetes</taxon>
        <taxon>Propionibacteriales</taxon>
        <taxon>Nocardioidaceae</taxon>
        <taxon>Nocardioides</taxon>
    </lineage>
</organism>
<accession>A0A4Q2SAJ9</accession>
<sequence length="97" mass="10285">MGVVPSPRRLLSCPSWCVLDHGRLPGEDDAVHVSGALMVRHAVLRLCQPHDPGTGVREGPYVLVGAEAYSLHEAEALIDALTQLVDRAADLTPPSGP</sequence>
<dbReference type="OrthoDB" id="4869908at2"/>
<dbReference type="InterPro" id="IPR054202">
    <property type="entry name" value="DUF6907"/>
</dbReference>
<gene>
    <name evidence="1" type="ORF">EUA07_11270</name>
</gene>
<comment type="caution">
    <text evidence="1">The sequence shown here is derived from an EMBL/GenBank/DDBJ whole genome shotgun (WGS) entry which is preliminary data.</text>
</comment>
<keyword evidence="2" id="KW-1185">Reference proteome</keyword>